<keyword evidence="3" id="KW-1185">Reference proteome</keyword>
<dbReference type="Pfam" id="PF12697">
    <property type="entry name" value="Abhydrolase_6"/>
    <property type="match status" value="1"/>
</dbReference>
<evidence type="ECO:0000313" key="2">
    <source>
        <dbReference type="EMBL" id="PSL13438.1"/>
    </source>
</evidence>
<feature type="domain" description="AB hydrolase-1" evidence="1">
    <location>
        <begin position="36"/>
        <end position="255"/>
    </location>
</feature>
<protein>
    <submittedName>
        <fullName evidence="2">Pimeloyl-ACP methyl ester carboxylesterase</fullName>
    </submittedName>
</protein>
<dbReference type="PANTHER" id="PTHR43798">
    <property type="entry name" value="MONOACYLGLYCEROL LIPASE"/>
    <property type="match status" value="1"/>
</dbReference>
<dbReference type="RefSeq" id="WP_170069309.1">
    <property type="nucleotide sequence ID" value="NZ_PYGI01000012.1"/>
</dbReference>
<dbReference type="InterPro" id="IPR029058">
    <property type="entry name" value="AB_hydrolase_fold"/>
</dbReference>
<sequence>MSAVVWHDEQVQLNDGVSLQLRWGRQPSGQGRPVIVLLHEALGCIAMWKGFPQQLAAATGLDVLVFERRGYGGSTPIMLPRPDDYLLEEGEVWLPQLLDRLGLEQVILFGHSDGGSVALIGASSCPDQVVAIVTLAAHIYVDHLTLGGIKTAVERYRTTDLPQRLARYHGERTDLIFRAWAETWQRPSCHENLNLRPQLANIQCPALIMQGEGDEYGVPEQVTDTCAVIGEHATEQFIADCGHVPHLEKPEEVLAHTRRFLDAAGLLPTA</sequence>
<dbReference type="Gene3D" id="3.40.50.1820">
    <property type="entry name" value="alpha/beta hydrolase"/>
    <property type="match status" value="1"/>
</dbReference>
<proteinExistence type="predicted"/>
<evidence type="ECO:0000259" key="1">
    <source>
        <dbReference type="Pfam" id="PF12697"/>
    </source>
</evidence>
<dbReference type="Proteomes" id="UP000242133">
    <property type="component" value="Unassembled WGS sequence"/>
</dbReference>
<dbReference type="SUPFAM" id="SSF53474">
    <property type="entry name" value="alpha/beta-Hydrolases"/>
    <property type="match status" value="1"/>
</dbReference>
<gene>
    <name evidence="2" type="ORF">CLV44_11273</name>
</gene>
<evidence type="ECO:0000313" key="3">
    <source>
        <dbReference type="Proteomes" id="UP000242133"/>
    </source>
</evidence>
<reference evidence="2 3" key="1">
    <citation type="submission" date="2018-03" db="EMBL/GenBank/DDBJ databases">
        <title>Genomic Encyclopedia of Archaeal and Bacterial Type Strains, Phase II (KMG-II): from individual species to whole genera.</title>
        <authorList>
            <person name="Goeker M."/>
        </authorList>
    </citation>
    <scope>NUCLEOTIDE SEQUENCE [LARGE SCALE GENOMIC DNA]</scope>
    <source>
        <strain evidence="2 3">DSM 17586</strain>
    </source>
</reference>
<organism evidence="2 3">
    <name type="scientific">Marinobacterium halophilum</name>
    <dbReference type="NCBI Taxonomy" id="267374"/>
    <lineage>
        <taxon>Bacteria</taxon>
        <taxon>Pseudomonadati</taxon>
        <taxon>Pseudomonadota</taxon>
        <taxon>Gammaproteobacteria</taxon>
        <taxon>Oceanospirillales</taxon>
        <taxon>Oceanospirillaceae</taxon>
        <taxon>Marinobacterium</taxon>
    </lineage>
</organism>
<dbReference type="InterPro" id="IPR050266">
    <property type="entry name" value="AB_hydrolase_sf"/>
</dbReference>
<comment type="caution">
    <text evidence="2">The sequence shown here is derived from an EMBL/GenBank/DDBJ whole genome shotgun (WGS) entry which is preliminary data.</text>
</comment>
<dbReference type="PANTHER" id="PTHR43798:SF33">
    <property type="entry name" value="HYDROLASE, PUTATIVE (AFU_ORTHOLOGUE AFUA_2G14860)-RELATED"/>
    <property type="match status" value="1"/>
</dbReference>
<dbReference type="EMBL" id="PYGI01000012">
    <property type="protein sequence ID" value="PSL13438.1"/>
    <property type="molecule type" value="Genomic_DNA"/>
</dbReference>
<dbReference type="AlphaFoldDB" id="A0A2P8EVG5"/>
<dbReference type="InterPro" id="IPR000073">
    <property type="entry name" value="AB_hydrolase_1"/>
</dbReference>
<dbReference type="GO" id="GO:0016020">
    <property type="term" value="C:membrane"/>
    <property type="evidence" value="ECO:0007669"/>
    <property type="project" value="TreeGrafter"/>
</dbReference>
<name>A0A2P8EVG5_9GAMM</name>
<accession>A0A2P8EVG5</accession>